<gene>
    <name evidence="4" type="primary">RPL21</name>
    <name evidence="4" type="ORF">FOL47_007926</name>
</gene>
<dbReference type="PROSITE" id="PS01171">
    <property type="entry name" value="RIBOSOMAL_L21E"/>
    <property type="match status" value="1"/>
</dbReference>
<dbReference type="Pfam" id="PF01157">
    <property type="entry name" value="Ribosomal_L21e"/>
    <property type="match status" value="1"/>
</dbReference>
<dbReference type="Proteomes" id="UP000591131">
    <property type="component" value="Unassembled WGS sequence"/>
</dbReference>
<name>A0A7J6MUM6_PERCH</name>
<evidence type="ECO:0000313" key="4">
    <source>
        <dbReference type="EMBL" id="KAF4675309.1"/>
    </source>
</evidence>
<organism evidence="4 5">
    <name type="scientific">Perkinsus chesapeaki</name>
    <name type="common">Clam parasite</name>
    <name type="synonym">Perkinsus andrewsi</name>
    <dbReference type="NCBI Taxonomy" id="330153"/>
    <lineage>
        <taxon>Eukaryota</taxon>
        <taxon>Sar</taxon>
        <taxon>Alveolata</taxon>
        <taxon>Perkinsozoa</taxon>
        <taxon>Perkinsea</taxon>
        <taxon>Perkinsida</taxon>
        <taxon>Perkinsidae</taxon>
        <taxon>Perkinsus</taxon>
    </lineage>
</organism>
<dbReference type="GO" id="GO:0003735">
    <property type="term" value="F:structural constituent of ribosome"/>
    <property type="evidence" value="ECO:0007669"/>
    <property type="project" value="InterPro"/>
</dbReference>
<dbReference type="FunFam" id="2.30.30.70:FF:000001">
    <property type="entry name" value="60S ribosomal protein L21"/>
    <property type="match status" value="1"/>
</dbReference>
<dbReference type="EMBL" id="JAAPAO010000049">
    <property type="protein sequence ID" value="KAF4675309.1"/>
    <property type="molecule type" value="Genomic_DNA"/>
</dbReference>
<dbReference type="SUPFAM" id="SSF50104">
    <property type="entry name" value="Translation proteins SH3-like domain"/>
    <property type="match status" value="1"/>
</dbReference>
<comment type="similarity">
    <text evidence="1">Belongs to the eukaryotic ribosomal protein eL21 family.</text>
</comment>
<keyword evidence="2 4" id="KW-0689">Ribosomal protein</keyword>
<dbReference type="InterPro" id="IPR036948">
    <property type="entry name" value="Ribosomal_eL21_sf"/>
</dbReference>
<dbReference type="InterPro" id="IPR001147">
    <property type="entry name" value="Ribosomal_eL21"/>
</dbReference>
<evidence type="ECO:0000256" key="3">
    <source>
        <dbReference type="ARBA" id="ARBA00023274"/>
    </source>
</evidence>
<dbReference type="OrthoDB" id="1539250at2759"/>
<accession>A0A7J6MUM6</accession>
<dbReference type="GO" id="GO:0005840">
    <property type="term" value="C:ribosome"/>
    <property type="evidence" value="ECO:0007669"/>
    <property type="project" value="UniProtKB-KW"/>
</dbReference>
<dbReference type="GO" id="GO:1990904">
    <property type="term" value="C:ribonucleoprotein complex"/>
    <property type="evidence" value="ECO:0007669"/>
    <property type="project" value="UniProtKB-KW"/>
</dbReference>
<dbReference type="InterPro" id="IPR018259">
    <property type="entry name" value="Ribosomal_eL21_CS"/>
</dbReference>
<dbReference type="PANTHER" id="PTHR20981">
    <property type="entry name" value="60S RIBOSOMAL PROTEIN L21"/>
    <property type="match status" value="1"/>
</dbReference>
<proteinExistence type="inferred from homology"/>
<reference evidence="4 5" key="1">
    <citation type="submission" date="2020-04" db="EMBL/GenBank/DDBJ databases">
        <title>Perkinsus chesapeaki whole genome sequence.</title>
        <authorList>
            <person name="Bogema D.R."/>
        </authorList>
    </citation>
    <scope>NUCLEOTIDE SEQUENCE [LARGE SCALE GENOMIC DNA]</scope>
    <source>
        <strain evidence="4">ATCC PRA-425</strain>
    </source>
</reference>
<sequence>MPHSFGLRARTRDKFSKGFKEKGLPNLTRYLTSFKRGDYVDIVADPSIQRGMPYQFYHGRTGVVFNVTQKAVGVEVTKVVGNRQLRKRLHVRIEHVRKSRCNEHFLNRVKTNDALKHDAKVKGEKVITKRETPGMPKPGKIVKVGRSGETKVHVLEALPYVENYF</sequence>
<dbReference type="InterPro" id="IPR008991">
    <property type="entry name" value="Translation_prot_SH3-like_sf"/>
</dbReference>
<evidence type="ECO:0000256" key="2">
    <source>
        <dbReference type="ARBA" id="ARBA00022980"/>
    </source>
</evidence>
<evidence type="ECO:0000256" key="1">
    <source>
        <dbReference type="ARBA" id="ARBA00008427"/>
    </source>
</evidence>
<dbReference type="Gene3D" id="6.10.250.3260">
    <property type="match status" value="1"/>
</dbReference>
<dbReference type="Gene3D" id="2.30.30.70">
    <property type="entry name" value="Ribosomal protein L21"/>
    <property type="match status" value="1"/>
</dbReference>
<evidence type="ECO:0000313" key="5">
    <source>
        <dbReference type="Proteomes" id="UP000591131"/>
    </source>
</evidence>
<dbReference type="GO" id="GO:0006412">
    <property type="term" value="P:translation"/>
    <property type="evidence" value="ECO:0007669"/>
    <property type="project" value="InterPro"/>
</dbReference>
<comment type="caution">
    <text evidence="4">The sequence shown here is derived from an EMBL/GenBank/DDBJ whole genome shotgun (WGS) entry which is preliminary data.</text>
</comment>
<protein>
    <submittedName>
        <fullName evidence="4">60S ribosomal protein L21</fullName>
    </submittedName>
</protein>
<keyword evidence="3" id="KW-0687">Ribonucleoprotein</keyword>
<dbReference type="AlphaFoldDB" id="A0A7J6MUM6"/>
<keyword evidence="5" id="KW-1185">Reference proteome</keyword>